<dbReference type="OrthoDB" id="10251089at2759"/>
<gene>
    <name evidence="3" type="ORF">IV203_018598</name>
</gene>
<keyword evidence="4" id="KW-1185">Reference proteome</keyword>
<name>A0A9K3M1Y2_9STRA</name>
<dbReference type="Proteomes" id="UP000693970">
    <property type="component" value="Unassembled WGS sequence"/>
</dbReference>
<dbReference type="PANTHER" id="PTHR12710:SF0">
    <property type="entry name" value="NUCLEAR PROTEIN LOCALIZATION PROTEIN 4 HOMOLOG"/>
    <property type="match status" value="1"/>
</dbReference>
<evidence type="ECO:0000259" key="2">
    <source>
        <dbReference type="Pfam" id="PF05021"/>
    </source>
</evidence>
<dbReference type="GO" id="GO:0006511">
    <property type="term" value="P:ubiquitin-dependent protein catabolic process"/>
    <property type="evidence" value="ECO:0007669"/>
    <property type="project" value="InterPro"/>
</dbReference>
<reference evidence="3" key="1">
    <citation type="journal article" date="2021" name="Sci. Rep.">
        <title>Diploid genomic architecture of Nitzschia inconspicua, an elite biomass production diatom.</title>
        <authorList>
            <person name="Oliver A."/>
            <person name="Podell S."/>
            <person name="Pinowska A."/>
            <person name="Traller J.C."/>
            <person name="Smith S.R."/>
            <person name="McClure R."/>
            <person name="Beliaev A."/>
            <person name="Bohutskyi P."/>
            <person name="Hill E.A."/>
            <person name="Rabines A."/>
            <person name="Zheng H."/>
            <person name="Allen L.Z."/>
            <person name="Kuo A."/>
            <person name="Grigoriev I.V."/>
            <person name="Allen A.E."/>
            <person name="Hazlebeck D."/>
            <person name="Allen E.E."/>
        </authorList>
    </citation>
    <scope>NUCLEOTIDE SEQUENCE</scope>
    <source>
        <strain evidence="3">Hildebrandi</strain>
    </source>
</reference>
<dbReference type="EMBL" id="JAGRRH010000003">
    <property type="protein sequence ID" value="KAG7372455.1"/>
    <property type="molecule type" value="Genomic_DNA"/>
</dbReference>
<sequence length="549" mass="60380">MRVSSRDYLPSNHHCRHLGRWMGRFTLSLAMCLVSFHFIFCHASSPVPPSSSMVVRLRLADGSMERIQIAEGKEEAMTLEDILHQFELADDATVKVGNHVVEKLGGGCTLKDLGIQHGSVITVVAKTAPKTESSVSRVAKAKQESAKSWNPYPDLAKDYSKALLKTKTRRSTQSGMSYGDIAHLQSSLHMVDPQKEGPLKRVYMCRLSAERFHNNGIVQKKGKSKPDISCRCGLLLGTIQKERVDQHRPKKARTSLSSTTSDSEYCTVAKVQAVWEPPGQSPSKDGMLYDANAGQALLTKYPRVLAIAEKLGLVPMGWIFSYRDSRLEENYDKKDTNEQDHEPQALLGMDVATGAVLQSHNMKQLGRSEGNKFVTLAMDAATGATEAFQLSDVTVQMVHENMFENLVPPPQPPASLSQKNNLPIVTTKHAVLVDGRETTQLESVLCLVNTAMLSHEGNFAGKTSSSTVKKSNGSLTNKVQKALLKALDADDRAIFEELCDFNVLMALDQSLSPTDMDTLCGLVKKWARGQKQGTTLDSKLKLQLKSVLV</sequence>
<evidence type="ECO:0000313" key="4">
    <source>
        <dbReference type="Proteomes" id="UP000693970"/>
    </source>
</evidence>
<accession>A0A9K3M1Y2</accession>
<organism evidence="3 4">
    <name type="scientific">Nitzschia inconspicua</name>
    <dbReference type="NCBI Taxonomy" id="303405"/>
    <lineage>
        <taxon>Eukaryota</taxon>
        <taxon>Sar</taxon>
        <taxon>Stramenopiles</taxon>
        <taxon>Ochrophyta</taxon>
        <taxon>Bacillariophyta</taxon>
        <taxon>Bacillariophyceae</taxon>
        <taxon>Bacillariophycidae</taxon>
        <taxon>Bacillariales</taxon>
        <taxon>Bacillariaceae</taxon>
        <taxon>Nitzschia</taxon>
    </lineage>
</organism>
<dbReference type="GO" id="GO:0043130">
    <property type="term" value="F:ubiquitin binding"/>
    <property type="evidence" value="ECO:0007669"/>
    <property type="project" value="TreeGrafter"/>
</dbReference>
<keyword evidence="1" id="KW-0472">Membrane</keyword>
<reference evidence="3" key="2">
    <citation type="submission" date="2021-04" db="EMBL/GenBank/DDBJ databases">
        <authorList>
            <person name="Podell S."/>
        </authorList>
    </citation>
    <scope>NUCLEOTIDE SEQUENCE</scope>
    <source>
        <strain evidence="3">Hildebrandi</strain>
    </source>
</reference>
<proteinExistence type="predicted"/>
<dbReference type="Pfam" id="PF05021">
    <property type="entry name" value="NPL4"/>
    <property type="match status" value="1"/>
</dbReference>
<feature type="transmembrane region" description="Helical" evidence="1">
    <location>
        <begin position="21"/>
        <end position="40"/>
    </location>
</feature>
<comment type="caution">
    <text evidence="3">The sequence shown here is derived from an EMBL/GenBank/DDBJ whole genome shotgun (WGS) entry which is preliminary data.</text>
</comment>
<dbReference type="InterPro" id="IPR007717">
    <property type="entry name" value="NPL4_C"/>
</dbReference>
<dbReference type="InterPro" id="IPR016563">
    <property type="entry name" value="Npl4"/>
</dbReference>
<dbReference type="GO" id="GO:0005634">
    <property type="term" value="C:nucleus"/>
    <property type="evidence" value="ECO:0007669"/>
    <property type="project" value="TreeGrafter"/>
</dbReference>
<feature type="domain" description="Nuclear pore localisation protein NPL4 C-terminal" evidence="2">
    <location>
        <begin position="269"/>
        <end position="409"/>
    </location>
</feature>
<evidence type="ECO:0000256" key="1">
    <source>
        <dbReference type="SAM" id="Phobius"/>
    </source>
</evidence>
<evidence type="ECO:0000313" key="3">
    <source>
        <dbReference type="EMBL" id="KAG7372455.1"/>
    </source>
</evidence>
<dbReference type="AlphaFoldDB" id="A0A9K3M1Y2"/>
<keyword evidence="1" id="KW-0812">Transmembrane</keyword>
<dbReference type="GO" id="GO:0031625">
    <property type="term" value="F:ubiquitin protein ligase binding"/>
    <property type="evidence" value="ECO:0007669"/>
    <property type="project" value="TreeGrafter"/>
</dbReference>
<dbReference type="PANTHER" id="PTHR12710">
    <property type="entry name" value="NUCLEAR PROTEIN LOCALIZATION 4"/>
    <property type="match status" value="1"/>
</dbReference>
<protein>
    <submittedName>
        <fullName evidence="3">NPL4 family protein</fullName>
    </submittedName>
</protein>
<keyword evidence="1" id="KW-1133">Transmembrane helix</keyword>